<feature type="transmembrane region" description="Helical" evidence="6">
    <location>
        <begin position="215"/>
        <end position="239"/>
    </location>
</feature>
<accession>A0A1R4B0T9</accession>
<evidence type="ECO:0000256" key="4">
    <source>
        <dbReference type="ARBA" id="ARBA00023136"/>
    </source>
</evidence>
<proteinExistence type="predicted"/>
<protein>
    <submittedName>
        <fullName evidence="8">TrbL/VirB6 plasmid conjugal transfer protein</fullName>
    </submittedName>
</protein>
<feature type="signal peptide" evidence="7">
    <location>
        <begin position="1"/>
        <end position="23"/>
    </location>
</feature>
<dbReference type="GO" id="GO:0016020">
    <property type="term" value="C:membrane"/>
    <property type="evidence" value="ECO:0007669"/>
    <property type="project" value="UniProtKB-SubCell"/>
</dbReference>
<feature type="chain" id="PRO_5012503751" evidence="7">
    <location>
        <begin position="24"/>
        <end position="431"/>
    </location>
</feature>
<evidence type="ECO:0000256" key="2">
    <source>
        <dbReference type="ARBA" id="ARBA00022692"/>
    </source>
</evidence>
<reference evidence="8 9" key="1">
    <citation type="submission" date="2017-02" db="EMBL/GenBank/DDBJ databases">
        <authorList>
            <person name="Peterson S.W."/>
        </authorList>
    </citation>
    <scope>NUCLEOTIDE SEQUENCE [LARGE SCALE GENOMIC DNA]</scope>
    <source>
        <strain evidence="8 9">CECT 9027</strain>
    </source>
</reference>
<dbReference type="InterPro" id="IPR007688">
    <property type="entry name" value="Conjugal_tfr_TrbL/VirB6"/>
</dbReference>
<keyword evidence="4 6" id="KW-0472">Membrane</keyword>
<feature type="transmembrane region" description="Helical" evidence="6">
    <location>
        <begin position="157"/>
        <end position="179"/>
    </location>
</feature>
<feature type="transmembrane region" description="Helical" evidence="6">
    <location>
        <begin position="251"/>
        <end position="268"/>
    </location>
</feature>
<feature type="transmembrane region" description="Helical" evidence="6">
    <location>
        <begin position="186"/>
        <end position="203"/>
    </location>
</feature>
<organism evidence="8 9">
    <name type="scientific">Vibrio palustris</name>
    <dbReference type="NCBI Taxonomy" id="1918946"/>
    <lineage>
        <taxon>Bacteria</taxon>
        <taxon>Pseudomonadati</taxon>
        <taxon>Pseudomonadota</taxon>
        <taxon>Gammaproteobacteria</taxon>
        <taxon>Vibrionales</taxon>
        <taxon>Vibrionaceae</taxon>
        <taxon>Vibrio</taxon>
    </lineage>
</organism>
<feature type="transmembrane region" description="Helical" evidence="6">
    <location>
        <begin position="52"/>
        <end position="70"/>
    </location>
</feature>
<feature type="region of interest" description="Disordered" evidence="5">
    <location>
        <begin position="394"/>
        <end position="431"/>
    </location>
</feature>
<evidence type="ECO:0000256" key="1">
    <source>
        <dbReference type="ARBA" id="ARBA00004141"/>
    </source>
</evidence>
<keyword evidence="7" id="KW-0732">Signal</keyword>
<evidence type="ECO:0000256" key="5">
    <source>
        <dbReference type="SAM" id="MobiDB-lite"/>
    </source>
</evidence>
<dbReference type="InterPro" id="IPR014150">
    <property type="entry name" value="Conjugal_tfr_TrbL"/>
</dbReference>
<dbReference type="EMBL" id="FUFT01000002">
    <property type="protein sequence ID" value="SJL82524.1"/>
    <property type="molecule type" value="Genomic_DNA"/>
</dbReference>
<name>A0A1R4B0T9_9VIBR</name>
<gene>
    <name evidence="8" type="ORF">VPAL9027_00453</name>
</gene>
<evidence type="ECO:0000313" key="8">
    <source>
        <dbReference type="EMBL" id="SJL82524.1"/>
    </source>
</evidence>
<feature type="transmembrane region" description="Helical" evidence="6">
    <location>
        <begin position="288"/>
        <end position="310"/>
    </location>
</feature>
<keyword evidence="9" id="KW-1185">Reference proteome</keyword>
<dbReference type="Pfam" id="PF04610">
    <property type="entry name" value="TrbL"/>
    <property type="match status" value="1"/>
</dbReference>
<evidence type="ECO:0000256" key="3">
    <source>
        <dbReference type="ARBA" id="ARBA00022989"/>
    </source>
</evidence>
<dbReference type="Proteomes" id="UP000189475">
    <property type="component" value="Unassembled WGS sequence"/>
</dbReference>
<feature type="transmembrane region" description="Helical" evidence="6">
    <location>
        <begin position="82"/>
        <end position="100"/>
    </location>
</feature>
<dbReference type="RefSeq" id="WP_077311920.1">
    <property type="nucleotide sequence ID" value="NZ_AP024887.1"/>
</dbReference>
<evidence type="ECO:0000256" key="7">
    <source>
        <dbReference type="SAM" id="SignalP"/>
    </source>
</evidence>
<evidence type="ECO:0000313" key="9">
    <source>
        <dbReference type="Proteomes" id="UP000189475"/>
    </source>
</evidence>
<feature type="region of interest" description="Disordered" evidence="5">
    <location>
        <begin position="341"/>
        <end position="374"/>
    </location>
</feature>
<dbReference type="STRING" id="1918946.VPAL9027_00453"/>
<dbReference type="GO" id="GO:0030255">
    <property type="term" value="P:protein secretion by the type IV secretion system"/>
    <property type="evidence" value="ECO:0007669"/>
    <property type="project" value="InterPro"/>
</dbReference>
<keyword evidence="3 6" id="KW-1133">Transmembrane helix</keyword>
<dbReference type="NCBIfam" id="TIGR02783">
    <property type="entry name" value="TrbL_P"/>
    <property type="match status" value="1"/>
</dbReference>
<dbReference type="AlphaFoldDB" id="A0A1R4B0T9"/>
<evidence type="ECO:0000256" key="6">
    <source>
        <dbReference type="SAM" id="Phobius"/>
    </source>
</evidence>
<feature type="compositionally biased region" description="Low complexity" evidence="5">
    <location>
        <begin position="352"/>
        <end position="366"/>
    </location>
</feature>
<sequence>MSKIFIRLVMLLAVVLTSQTASAAIDPNGVLDEVAVRFMTASATWGTVITNYAAWLFWTLGTISLVWTGGTLILKQADIREFFAEFVRFILTFGFFLWLLRNGPDFATSIIDSLRMIGAQAGGLPRDLTPSEPISIAFDIIVKAGESYSITSPIDNLSIFLITLAILACMAVVAANVLLALVTAWILVYAGVFVLGFGGSRWTSDIAINYFKSVLGVALKLMTMTLLIGIAMSIMDGFYAELSNDAPMRELLVIFVVSLVLVMLIHSVPNVVASLVPGGGTATGAGSISAGAMAGAAVATGGMAAGAAMATAGGASAIQAAFAKAGENVANNTDVMSSLGGAFNSGGDSDEAGSFSQASGQSSSGGESSGGGFKGSAVKAGRIAADTGANLVKGMGDMAGDRISGTSGGRLASSIRNSTKDNGDDDDKEGD</sequence>
<keyword evidence="2 6" id="KW-0812">Transmembrane</keyword>
<comment type="subcellular location">
    <subcellularLocation>
        <location evidence="1">Membrane</location>
        <topology evidence="1">Multi-pass membrane protein</topology>
    </subcellularLocation>
</comment>